<keyword evidence="1" id="KW-1133">Transmembrane helix</keyword>
<evidence type="ECO:0000256" key="1">
    <source>
        <dbReference type="SAM" id="Phobius"/>
    </source>
</evidence>
<organism evidence="2 3">
    <name type="scientific">Mytilus coruscus</name>
    <name type="common">Sea mussel</name>
    <dbReference type="NCBI Taxonomy" id="42192"/>
    <lineage>
        <taxon>Eukaryota</taxon>
        <taxon>Metazoa</taxon>
        <taxon>Spiralia</taxon>
        <taxon>Lophotrochozoa</taxon>
        <taxon>Mollusca</taxon>
        <taxon>Bivalvia</taxon>
        <taxon>Autobranchia</taxon>
        <taxon>Pteriomorphia</taxon>
        <taxon>Mytilida</taxon>
        <taxon>Mytiloidea</taxon>
        <taxon>Mytilidae</taxon>
        <taxon>Mytilinae</taxon>
        <taxon>Mytilus</taxon>
    </lineage>
</organism>
<gene>
    <name evidence="2" type="ORF">MCOR_54691</name>
</gene>
<dbReference type="Proteomes" id="UP000507470">
    <property type="component" value="Unassembled WGS sequence"/>
</dbReference>
<accession>A0A6J8EPY9</accession>
<proteinExistence type="predicted"/>
<reference evidence="2 3" key="1">
    <citation type="submission" date="2020-06" db="EMBL/GenBank/DDBJ databases">
        <authorList>
            <person name="Li R."/>
            <person name="Bekaert M."/>
        </authorList>
    </citation>
    <scope>NUCLEOTIDE SEQUENCE [LARGE SCALE GENOMIC DNA]</scope>
    <source>
        <strain evidence="3">wild</strain>
    </source>
</reference>
<dbReference type="EMBL" id="CACVKT020009675">
    <property type="protein sequence ID" value="CAC5422654.1"/>
    <property type="molecule type" value="Genomic_DNA"/>
</dbReference>
<protein>
    <submittedName>
        <fullName evidence="2">Uncharacterized protein</fullName>
    </submittedName>
</protein>
<dbReference type="OrthoDB" id="6188154at2759"/>
<evidence type="ECO:0000313" key="2">
    <source>
        <dbReference type="EMBL" id="CAC5422654.1"/>
    </source>
</evidence>
<sequence>MILPKAIQIGSKNAIPNIHVTDLIAHAWTNVFREEIEVERKLGERTAILKFCLSATISDKGEHVFEKRRHNCSTKLEWFVCKNVSTTGENTYYTDVVTDSKYGVMIGGVLGTCSMITVLAVLIVCKVRAKEIFTESNTYHYEDTSRVNISTTIYEDLENTKHKSATATSNQTCVINESIAPVYDEVNKIEKPGKNASK</sequence>
<keyword evidence="1" id="KW-0812">Transmembrane</keyword>
<keyword evidence="1" id="KW-0472">Membrane</keyword>
<dbReference type="AlphaFoldDB" id="A0A6J8EPY9"/>
<name>A0A6J8EPY9_MYTCO</name>
<keyword evidence="3" id="KW-1185">Reference proteome</keyword>
<evidence type="ECO:0000313" key="3">
    <source>
        <dbReference type="Proteomes" id="UP000507470"/>
    </source>
</evidence>
<feature type="transmembrane region" description="Helical" evidence="1">
    <location>
        <begin position="102"/>
        <end position="125"/>
    </location>
</feature>